<accession>A0ACD1E218</accession>
<reference evidence="1" key="1">
    <citation type="submission" date="2021-06" db="EMBL/GenBank/DDBJ databases">
        <authorList>
            <person name="Ellington A.J."/>
            <person name="Bryan N.C."/>
            <person name="Christner B.C."/>
            <person name="Reisch C.R."/>
        </authorList>
    </citation>
    <scope>NUCLEOTIDE SEQUENCE</scope>
    <source>
        <strain evidence="1">L6-1</strain>
    </source>
</reference>
<keyword evidence="2" id="KW-1185">Reference proteome</keyword>
<proteinExistence type="predicted"/>
<organism evidence="1 2">
    <name type="scientific">Curtobacterium aetherium</name>
    <dbReference type="NCBI Taxonomy" id="2841594"/>
    <lineage>
        <taxon>Bacteria</taxon>
        <taxon>Bacillati</taxon>
        <taxon>Actinomycetota</taxon>
        <taxon>Actinomycetes</taxon>
        <taxon>Micrococcales</taxon>
        <taxon>Microbacteriaceae</taxon>
        <taxon>Curtobacterium</taxon>
    </lineage>
</organism>
<evidence type="ECO:0000313" key="1">
    <source>
        <dbReference type="EMBL" id="QWS32919.1"/>
    </source>
</evidence>
<protein>
    <submittedName>
        <fullName evidence="1">Uncharacterized protein</fullName>
    </submittedName>
</protein>
<dbReference type="EMBL" id="CP076544">
    <property type="protein sequence ID" value="QWS32919.1"/>
    <property type="molecule type" value="Genomic_DNA"/>
</dbReference>
<evidence type="ECO:0000313" key="2">
    <source>
        <dbReference type="Proteomes" id="UP000681794"/>
    </source>
</evidence>
<gene>
    <name evidence="1" type="ORF">KM842_11710</name>
</gene>
<sequence>MTDQAHPGNDEALRASQEAIDEAKAAATEAGEADEREAARQDVPLESGAAPADGPAPAA</sequence>
<name>A0ACD1E218_9MICO</name>
<dbReference type="Proteomes" id="UP000681794">
    <property type="component" value="Chromosome"/>
</dbReference>